<gene>
    <name evidence="2" type="ORF">TNIN_267141</name>
</gene>
<evidence type="ECO:0000313" key="2">
    <source>
        <dbReference type="EMBL" id="GFS42956.1"/>
    </source>
</evidence>
<feature type="region of interest" description="Disordered" evidence="1">
    <location>
        <begin position="1"/>
        <end position="21"/>
    </location>
</feature>
<comment type="caution">
    <text evidence="2">The sequence shown here is derived from an EMBL/GenBank/DDBJ whole genome shotgun (WGS) entry which is preliminary data.</text>
</comment>
<dbReference type="EMBL" id="BMAV01025618">
    <property type="protein sequence ID" value="GFS42956.1"/>
    <property type="molecule type" value="Genomic_DNA"/>
</dbReference>
<accession>A0A8X6IER3</accession>
<reference evidence="2" key="1">
    <citation type="submission" date="2020-08" db="EMBL/GenBank/DDBJ databases">
        <title>Multicomponent nature underlies the extraordinary mechanical properties of spider dragline silk.</title>
        <authorList>
            <person name="Kono N."/>
            <person name="Nakamura H."/>
            <person name="Mori M."/>
            <person name="Yoshida Y."/>
            <person name="Ohtoshi R."/>
            <person name="Malay A.D."/>
            <person name="Moran D.A.P."/>
            <person name="Tomita M."/>
            <person name="Numata K."/>
            <person name="Arakawa K."/>
        </authorList>
    </citation>
    <scope>NUCLEOTIDE SEQUENCE</scope>
</reference>
<protein>
    <submittedName>
        <fullName evidence="2">Uncharacterized protein</fullName>
    </submittedName>
</protein>
<dbReference type="AlphaFoldDB" id="A0A8X6IER3"/>
<dbReference type="Proteomes" id="UP000886998">
    <property type="component" value="Unassembled WGS sequence"/>
</dbReference>
<name>A0A8X6IER3_9ARAC</name>
<sequence length="90" mass="10373">MKFFNFHSETEKEEKNQSSAAEHSLLIECEDFEWRDNCGMRSICHYSSRLKVGVVSSDITTPIYQRMLGKSHFSRLQRGGSKKGKNENPS</sequence>
<organism evidence="2 3">
    <name type="scientific">Trichonephila inaurata madagascariensis</name>
    <dbReference type="NCBI Taxonomy" id="2747483"/>
    <lineage>
        <taxon>Eukaryota</taxon>
        <taxon>Metazoa</taxon>
        <taxon>Ecdysozoa</taxon>
        <taxon>Arthropoda</taxon>
        <taxon>Chelicerata</taxon>
        <taxon>Arachnida</taxon>
        <taxon>Araneae</taxon>
        <taxon>Araneomorphae</taxon>
        <taxon>Entelegynae</taxon>
        <taxon>Araneoidea</taxon>
        <taxon>Nephilidae</taxon>
        <taxon>Trichonephila</taxon>
        <taxon>Trichonephila inaurata</taxon>
    </lineage>
</organism>
<evidence type="ECO:0000256" key="1">
    <source>
        <dbReference type="SAM" id="MobiDB-lite"/>
    </source>
</evidence>
<keyword evidence="3" id="KW-1185">Reference proteome</keyword>
<proteinExistence type="predicted"/>
<evidence type="ECO:0000313" key="3">
    <source>
        <dbReference type="Proteomes" id="UP000886998"/>
    </source>
</evidence>